<comment type="caution">
    <text evidence="1">The sequence shown here is derived from an EMBL/GenBank/DDBJ whole genome shotgun (WGS) entry which is preliminary data.</text>
</comment>
<dbReference type="RefSeq" id="WP_114616271.1">
    <property type="nucleotide sequence ID" value="NZ_PPTO01000019.1"/>
</dbReference>
<reference evidence="1 2" key="1">
    <citation type="journal article" date="2018" name="Elife">
        <title>Discovery and characterization of a prevalent human gut bacterial enzyme sufficient for the inactivation of a family of plant toxins.</title>
        <authorList>
            <person name="Koppel N."/>
            <person name="Bisanz J.E."/>
            <person name="Pandelia M.E."/>
            <person name="Turnbaugh P.J."/>
            <person name="Balskus E.P."/>
        </authorList>
    </citation>
    <scope>NUCLEOTIDE SEQUENCE [LARGE SCALE GENOMIC DNA]</scope>
    <source>
        <strain evidence="1 2">OB21 GAM31</strain>
    </source>
</reference>
<sequence>MPASRDAVCHTHKTAVEWKRFCRGCDCKVVSGCVGGMSKTKAFKFALGFAPSDALEVIRQLYGLIVDNPPAHKDKGSC</sequence>
<organism evidence="1 2">
    <name type="scientific">Slackia isoflavoniconvertens</name>
    <dbReference type="NCBI Taxonomy" id="572010"/>
    <lineage>
        <taxon>Bacteria</taxon>
        <taxon>Bacillati</taxon>
        <taxon>Actinomycetota</taxon>
        <taxon>Coriobacteriia</taxon>
        <taxon>Eggerthellales</taxon>
        <taxon>Eggerthellaceae</taxon>
        <taxon>Slackia</taxon>
    </lineage>
</organism>
<evidence type="ECO:0000313" key="1">
    <source>
        <dbReference type="EMBL" id="RDB55516.1"/>
    </source>
</evidence>
<proteinExistence type="predicted"/>
<dbReference type="EMBL" id="PPTO01000019">
    <property type="protein sequence ID" value="RDB55516.1"/>
    <property type="molecule type" value="Genomic_DNA"/>
</dbReference>
<dbReference type="AlphaFoldDB" id="A0A369LBD8"/>
<gene>
    <name evidence="1" type="ORF">C1881_09450</name>
</gene>
<accession>A0A369LBD8</accession>
<name>A0A369LBD8_9ACTN</name>
<dbReference type="Proteomes" id="UP000253975">
    <property type="component" value="Unassembled WGS sequence"/>
</dbReference>
<evidence type="ECO:0000313" key="2">
    <source>
        <dbReference type="Proteomes" id="UP000253975"/>
    </source>
</evidence>
<protein>
    <submittedName>
        <fullName evidence="1">Uncharacterized protein</fullName>
    </submittedName>
</protein>